<comment type="caution">
    <text evidence="1">The sequence shown here is derived from an EMBL/GenBank/DDBJ whole genome shotgun (WGS) entry which is preliminary data.</text>
</comment>
<evidence type="ECO:0000313" key="1">
    <source>
        <dbReference type="EMBL" id="PXF61976.1"/>
    </source>
</evidence>
<reference evidence="1" key="1">
    <citation type="submission" date="2018-01" db="EMBL/GenBank/DDBJ databases">
        <authorList>
            <person name="Krukenberg V."/>
        </authorList>
    </citation>
    <scope>NUCLEOTIDE SEQUENCE</scope>
    <source>
        <strain evidence="1">E20ANME2</strain>
    </source>
</reference>
<organism evidence="1 2">
    <name type="scientific">Candidatus Methanogaster sp</name>
    <dbReference type="NCBI Taxonomy" id="3386292"/>
    <lineage>
        <taxon>Archaea</taxon>
        <taxon>Methanobacteriati</taxon>
        <taxon>Methanobacteriota</taxon>
        <taxon>Stenosarchaea group</taxon>
        <taxon>Methanomicrobia</taxon>
        <taxon>Methanosarcinales</taxon>
        <taxon>ANME-2 cluster</taxon>
        <taxon>Candidatus Methanogasteraceae</taxon>
        <taxon>Candidatus Methanogaster</taxon>
    </lineage>
</organism>
<accession>A0AC61L6G5</accession>
<sequence length="469" mass="51288">MNKKIILPLALVALMVLAMVGAASAASADEEVTSVGSIEVRGTIAELDADNDTIANSTGAPLYVLDGDVYLDGDQPGFQWDYSSFAGFWYDLDDDLQTENMTILETPPDSGSPLAYGGSREIAEGGLVYTTHSVFQEYELHQDIEPDPSRGQTKMEEEYAQYLEQGPNSTGLCVESDNAGGDCGYFIEGWMAEKYIAIDGNADELCKLLVEFEDDDKKTLSTGEEWDLGSGYSLTANQIDLEGNKVWFSLKKDGRELDNEVATTGGDRSQERVYTYTVDLAGETDIPVFSCYVDAVFRGTDSNVVQIMYVFLIDEDVIEIDTSDTYGAMEVMSATKKGIRLTNDETTLDLDLDTTEHIMGNMYFETADDDVNDHIRFYPFVEYTIGEGGVEPEKNETPIETPTPEANVTPTEVVTPTPEPTAPAVETATAEPTTSPTETATDKKTPGFESIFAIAGLLAVAYLVLRQRE</sequence>
<dbReference type="Proteomes" id="UP000248329">
    <property type="component" value="Unassembled WGS sequence"/>
</dbReference>
<gene>
    <name evidence="1" type="ORF">C4B59_01765</name>
</gene>
<evidence type="ECO:0000313" key="2">
    <source>
        <dbReference type="Proteomes" id="UP000248329"/>
    </source>
</evidence>
<name>A0AC61L6G5_9EURY</name>
<protein>
    <submittedName>
        <fullName evidence="1">Uncharacterized protein</fullName>
    </submittedName>
</protein>
<dbReference type="EMBL" id="PQXF01000002">
    <property type="protein sequence ID" value="PXF61976.1"/>
    <property type="molecule type" value="Genomic_DNA"/>
</dbReference>
<proteinExistence type="predicted"/>